<comment type="caution">
    <text evidence="1">The sequence shown here is derived from an EMBL/GenBank/DDBJ whole genome shotgun (WGS) entry which is preliminary data.</text>
</comment>
<protein>
    <submittedName>
        <fullName evidence="1">Leucine-rich repeat domain superfamily</fullName>
    </submittedName>
</protein>
<evidence type="ECO:0000313" key="1">
    <source>
        <dbReference type="EMBL" id="KAI4460199.1"/>
    </source>
</evidence>
<dbReference type="Proteomes" id="UP001056778">
    <property type="component" value="Chromosome 6"/>
</dbReference>
<accession>A0ACB9T067</accession>
<organism evidence="1 2">
    <name type="scientific">Holotrichia oblita</name>
    <name type="common">Chafer beetle</name>
    <dbReference type="NCBI Taxonomy" id="644536"/>
    <lineage>
        <taxon>Eukaryota</taxon>
        <taxon>Metazoa</taxon>
        <taxon>Ecdysozoa</taxon>
        <taxon>Arthropoda</taxon>
        <taxon>Hexapoda</taxon>
        <taxon>Insecta</taxon>
        <taxon>Pterygota</taxon>
        <taxon>Neoptera</taxon>
        <taxon>Endopterygota</taxon>
        <taxon>Coleoptera</taxon>
        <taxon>Polyphaga</taxon>
        <taxon>Scarabaeiformia</taxon>
        <taxon>Scarabaeidae</taxon>
        <taxon>Melolonthinae</taxon>
        <taxon>Holotrichia</taxon>
    </lineage>
</organism>
<proteinExistence type="predicted"/>
<dbReference type="EMBL" id="CM043020">
    <property type="protein sequence ID" value="KAI4460199.1"/>
    <property type="molecule type" value="Genomic_DNA"/>
</dbReference>
<name>A0ACB9T067_HOLOL</name>
<evidence type="ECO:0000313" key="2">
    <source>
        <dbReference type="Proteomes" id="UP001056778"/>
    </source>
</evidence>
<reference evidence="1" key="1">
    <citation type="submission" date="2022-04" db="EMBL/GenBank/DDBJ databases">
        <title>Chromosome-scale genome assembly of Holotrichia oblita Faldermann.</title>
        <authorList>
            <person name="Rongchong L."/>
        </authorList>
    </citation>
    <scope>NUCLEOTIDE SEQUENCE</scope>
    <source>
        <strain evidence="1">81SQS9</strain>
    </source>
</reference>
<sequence>MSPPKKKIKIEDGQGGESCHPTYDYSTLPYDVLLEIFKYLDFKTIAQCATLCRTFNKISNESVVYNRVTFKYNMDTNLLENYISKVRCPKHLSIEYKFYNNETENEEDYTEFERNIVRYINQSGSFLTSIHFESCRNDEVLSLLSECPNLTAINFMRCKGTFESLLTLRNLEKIELFFCIFPKQILQEILQNNSQLKAISLCDNSNLNGNDVCENLAKYNPLVEEVHIAEKRRVRTKGLKALARCQKLRILELEGGPFQCDPEDSLEQLAVGCPLLERCFYVLIKSYRLILHIDIII</sequence>
<keyword evidence="2" id="KW-1185">Reference proteome</keyword>
<gene>
    <name evidence="1" type="ORF">MML48_6g00015777</name>
</gene>